<dbReference type="InterPro" id="IPR036514">
    <property type="entry name" value="SGNH_hydro_sf"/>
</dbReference>
<reference evidence="3 4" key="1">
    <citation type="submission" date="2019-04" db="EMBL/GenBank/DDBJ databases">
        <title>Annotation for the trematode Fasciola gigantica.</title>
        <authorList>
            <person name="Choi Y.-J."/>
        </authorList>
    </citation>
    <scope>NUCLEOTIDE SEQUENCE [LARGE SCALE GENOMIC DNA]</scope>
    <source>
        <strain evidence="3">Uganda_cow_1</strain>
    </source>
</reference>
<feature type="domain" description="SGNH hydrolase-type esterase" evidence="2">
    <location>
        <begin position="51"/>
        <end position="198"/>
    </location>
</feature>
<dbReference type="Gene3D" id="3.40.50.1110">
    <property type="entry name" value="SGNH hydrolase"/>
    <property type="match status" value="1"/>
</dbReference>
<comment type="similarity">
    <text evidence="1">Belongs to the 'GDSL' lipolytic enzyme family. Platelet-activating factor acetylhydrolase IB beta/gamma subunits subfamily.</text>
</comment>
<proteinExistence type="inferred from homology"/>
<dbReference type="AlphaFoldDB" id="A0A504YQJ3"/>
<sequence>MSSVDPVQAPDPAGDGCWISQHMRFVFQTSEREPDVVLLGDSILLHMQFTKVYQTYLEPLHCVNFSIYSDQTQNILWRIENGELGGFSPKVIVIMIGTHNVTHSAEEVVRGITTIVETVKKKQPHASVIVMGLLPCGREPNPRRAKHEKVNKLLSKEFDQQSKVTFIHPDWENFIQPNGTISHRDMYDYMHPTESGYAKLADPLIEELQNSLQTFLKTNAPSNSLVEEP</sequence>
<comment type="caution">
    <text evidence="3">The sequence shown here is derived from an EMBL/GenBank/DDBJ whole genome shotgun (WGS) entry which is preliminary data.</text>
</comment>
<dbReference type="Pfam" id="PF13472">
    <property type="entry name" value="Lipase_GDSL_2"/>
    <property type="match status" value="1"/>
</dbReference>
<name>A0A504YQJ3_FASGI</name>
<accession>A0A504YQJ3</accession>
<protein>
    <submittedName>
        <fullName evidence="3">Platelet-activating factor acetylhydrolase IB subunit gamma</fullName>
    </submittedName>
</protein>
<evidence type="ECO:0000259" key="2">
    <source>
        <dbReference type="Pfam" id="PF13472"/>
    </source>
</evidence>
<dbReference type="GO" id="GO:0016787">
    <property type="term" value="F:hydrolase activity"/>
    <property type="evidence" value="ECO:0007669"/>
    <property type="project" value="UniProtKB-KW"/>
</dbReference>
<dbReference type="STRING" id="46835.A0A504YQJ3"/>
<keyword evidence="4" id="KW-1185">Reference proteome</keyword>
<evidence type="ECO:0000313" key="3">
    <source>
        <dbReference type="EMBL" id="TPP62446.1"/>
    </source>
</evidence>
<dbReference type="SUPFAM" id="SSF52266">
    <property type="entry name" value="SGNH hydrolase"/>
    <property type="match status" value="1"/>
</dbReference>
<dbReference type="InterPro" id="IPR013830">
    <property type="entry name" value="SGNH_hydro"/>
</dbReference>
<dbReference type="PANTHER" id="PTHR11852">
    <property type="entry name" value="PLATELET-ACTIVATING FACTOR ACETYLHYDROLASE"/>
    <property type="match status" value="1"/>
</dbReference>
<dbReference type="CDD" id="cd01820">
    <property type="entry name" value="PAF_acetylesterase_like"/>
    <property type="match status" value="1"/>
</dbReference>
<evidence type="ECO:0000313" key="4">
    <source>
        <dbReference type="Proteomes" id="UP000316759"/>
    </source>
</evidence>
<dbReference type="Proteomes" id="UP000316759">
    <property type="component" value="Unassembled WGS sequence"/>
</dbReference>
<dbReference type="EMBL" id="SUNJ01006823">
    <property type="protein sequence ID" value="TPP62446.1"/>
    <property type="molecule type" value="Genomic_DNA"/>
</dbReference>
<keyword evidence="3" id="KW-0378">Hydrolase</keyword>
<dbReference type="PANTHER" id="PTHR11852:SF0">
    <property type="entry name" value="PLATELET-ACTIVATING FACTOR ACETYLHYDROLASE IB SUBUNIT BETA HOMOLOG"/>
    <property type="match status" value="1"/>
</dbReference>
<dbReference type="OrthoDB" id="505607at2759"/>
<organism evidence="3 4">
    <name type="scientific">Fasciola gigantica</name>
    <name type="common">Giant liver fluke</name>
    <dbReference type="NCBI Taxonomy" id="46835"/>
    <lineage>
        <taxon>Eukaryota</taxon>
        <taxon>Metazoa</taxon>
        <taxon>Spiralia</taxon>
        <taxon>Lophotrochozoa</taxon>
        <taxon>Platyhelminthes</taxon>
        <taxon>Trematoda</taxon>
        <taxon>Digenea</taxon>
        <taxon>Plagiorchiida</taxon>
        <taxon>Echinostomata</taxon>
        <taxon>Echinostomatoidea</taxon>
        <taxon>Fasciolidae</taxon>
        <taxon>Fasciola</taxon>
    </lineage>
</organism>
<gene>
    <name evidence="3" type="ORF">FGIG_07313</name>
</gene>
<evidence type="ECO:0000256" key="1">
    <source>
        <dbReference type="ARBA" id="ARBA00038184"/>
    </source>
</evidence>